<dbReference type="InterPro" id="IPR000866">
    <property type="entry name" value="AhpC/TSA"/>
</dbReference>
<evidence type="ECO:0000256" key="4">
    <source>
        <dbReference type="ARBA" id="ARBA00023284"/>
    </source>
</evidence>
<dbReference type="EMBL" id="VFIA01000035">
    <property type="protein sequence ID" value="MBC3794033.1"/>
    <property type="molecule type" value="Genomic_DNA"/>
</dbReference>
<dbReference type="CDD" id="cd02966">
    <property type="entry name" value="TlpA_like_family"/>
    <property type="match status" value="1"/>
</dbReference>
<evidence type="ECO:0000259" key="5">
    <source>
        <dbReference type="PROSITE" id="PS51352"/>
    </source>
</evidence>
<dbReference type="GO" id="GO:0016853">
    <property type="term" value="F:isomerase activity"/>
    <property type="evidence" value="ECO:0007669"/>
    <property type="project" value="UniProtKB-KW"/>
</dbReference>
<gene>
    <name evidence="6" type="ORF">FH603_4560</name>
</gene>
<name>A0ABR6WBZ7_9BACT</name>
<dbReference type="Pfam" id="PF00578">
    <property type="entry name" value="AhpC-TSA"/>
    <property type="match status" value="1"/>
</dbReference>
<dbReference type="PANTHER" id="PTHR42852">
    <property type="entry name" value="THIOL:DISULFIDE INTERCHANGE PROTEIN DSBE"/>
    <property type="match status" value="1"/>
</dbReference>
<comment type="subcellular location">
    <subcellularLocation>
        <location evidence="1">Cell envelope</location>
    </subcellularLocation>
</comment>
<keyword evidence="7" id="KW-1185">Reference proteome</keyword>
<evidence type="ECO:0000256" key="2">
    <source>
        <dbReference type="ARBA" id="ARBA00022748"/>
    </source>
</evidence>
<evidence type="ECO:0000313" key="7">
    <source>
        <dbReference type="Proteomes" id="UP000700732"/>
    </source>
</evidence>
<reference evidence="6 7" key="1">
    <citation type="submission" date="2019-06" db="EMBL/GenBank/DDBJ databases">
        <title>Spirosoma utsteinense sp. nov. isolated from Antarctic ice-free soils.</title>
        <authorList>
            <person name="Tahon G."/>
        </authorList>
    </citation>
    <scope>NUCLEOTIDE SEQUENCE [LARGE SCALE GENOMIC DNA]</scope>
    <source>
        <strain evidence="6 7">LMG 31447</strain>
    </source>
</reference>
<evidence type="ECO:0000313" key="6">
    <source>
        <dbReference type="EMBL" id="MBC3794033.1"/>
    </source>
</evidence>
<feature type="domain" description="Thioredoxin" evidence="5">
    <location>
        <begin position="221"/>
        <end position="359"/>
    </location>
</feature>
<dbReference type="PANTHER" id="PTHR42852:SF6">
    <property type="entry name" value="THIOL:DISULFIDE INTERCHANGE PROTEIN DSBE"/>
    <property type="match status" value="1"/>
</dbReference>
<dbReference type="PROSITE" id="PS51352">
    <property type="entry name" value="THIOREDOXIN_2"/>
    <property type="match status" value="1"/>
</dbReference>
<dbReference type="RefSeq" id="WP_186740042.1">
    <property type="nucleotide sequence ID" value="NZ_VFIA01000035.1"/>
</dbReference>
<dbReference type="InterPro" id="IPR036249">
    <property type="entry name" value="Thioredoxin-like_sf"/>
</dbReference>
<keyword evidence="6" id="KW-0413">Isomerase</keyword>
<dbReference type="Gene3D" id="3.40.30.10">
    <property type="entry name" value="Glutaredoxin"/>
    <property type="match status" value="1"/>
</dbReference>
<keyword evidence="2" id="KW-0201">Cytochrome c-type biogenesis</keyword>
<dbReference type="InterPro" id="IPR050553">
    <property type="entry name" value="Thioredoxin_ResA/DsbE_sf"/>
</dbReference>
<comment type="caution">
    <text evidence="6">The sequence shown here is derived from an EMBL/GenBank/DDBJ whole genome shotgun (WGS) entry which is preliminary data.</text>
</comment>
<evidence type="ECO:0000256" key="3">
    <source>
        <dbReference type="ARBA" id="ARBA00023157"/>
    </source>
</evidence>
<organism evidence="6 7">
    <name type="scientific">Spirosoma utsteinense</name>
    <dbReference type="NCBI Taxonomy" id="2585773"/>
    <lineage>
        <taxon>Bacteria</taxon>
        <taxon>Pseudomonadati</taxon>
        <taxon>Bacteroidota</taxon>
        <taxon>Cytophagia</taxon>
        <taxon>Cytophagales</taxon>
        <taxon>Cytophagaceae</taxon>
        <taxon>Spirosoma</taxon>
    </lineage>
</organism>
<dbReference type="SUPFAM" id="SSF52833">
    <property type="entry name" value="Thioredoxin-like"/>
    <property type="match status" value="1"/>
</dbReference>
<sequence>MTRLPAFFNSPTRSKQGRITPATYQRLQQDWNWTPDTTTLTQTPIQCYLNVVSGFDEKHRQWAVLIDTNNDFNLGDEKPIYPQSIKPGTVLDRLTDFQLMEYDIYQGGEIKRLELPMVIKRQGDSFVYHFAQYGVASLQVGDETYKLFISSGFNRPDFEKTTLIEATSYLKSGKIDPQQLVEIGETIRIGDTQYTNKGVDRYHNWLALEGARLPSTDPYSLQTGGRFEPFVAFNFVTGKPISTVHLKGRYIYIDFWGTWCKGCIEELPQLEQLYKGLDHQRVEFISIACHDSADRLRQFLSHHPLTWPQVLSDQTNQLVERYKVNGFPSSVLVDPAGRIVARNLHGSALANKLKTINQN</sequence>
<protein>
    <submittedName>
        <fullName evidence="6">Thiol-disulfide isomerase/thioredoxin</fullName>
    </submittedName>
</protein>
<accession>A0ABR6WBZ7</accession>
<keyword evidence="4" id="KW-0676">Redox-active center</keyword>
<dbReference type="Proteomes" id="UP000700732">
    <property type="component" value="Unassembled WGS sequence"/>
</dbReference>
<dbReference type="InterPro" id="IPR013766">
    <property type="entry name" value="Thioredoxin_domain"/>
</dbReference>
<keyword evidence="3" id="KW-1015">Disulfide bond</keyword>
<evidence type="ECO:0000256" key="1">
    <source>
        <dbReference type="ARBA" id="ARBA00004196"/>
    </source>
</evidence>
<proteinExistence type="predicted"/>